<dbReference type="Proteomes" id="UP000816034">
    <property type="component" value="Unassembled WGS sequence"/>
</dbReference>
<dbReference type="Pfam" id="PF08213">
    <property type="entry name" value="COX24_C"/>
    <property type="match status" value="1"/>
</dbReference>
<evidence type="ECO:0000313" key="3">
    <source>
        <dbReference type="EMBL" id="KAG2386603.1"/>
    </source>
</evidence>
<dbReference type="RefSeq" id="XP_044550595.1">
    <property type="nucleotide sequence ID" value="XM_044691755.1"/>
</dbReference>
<reference evidence="3 4" key="1">
    <citation type="journal article" date="2018" name="BMC Genomics">
        <title>The genome of Naegleria lovaniensis, the basis for a comparative approach to unravel pathogenicity factors of the human pathogenic amoeba N. fowleri.</title>
        <authorList>
            <person name="Liechti N."/>
            <person name="Schurch N."/>
            <person name="Bruggmann R."/>
            <person name="Wittwer M."/>
        </authorList>
    </citation>
    <scope>NUCLEOTIDE SEQUENCE [LARGE SCALE GENOMIC DNA]</scope>
    <source>
        <strain evidence="3 4">ATCC 30569</strain>
    </source>
</reference>
<dbReference type="AlphaFoldDB" id="A0AA88KLE9"/>
<dbReference type="EMBL" id="PYSW02000015">
    <property type="protein sequence ID" value="KAG2386603.1"/>
    <property type="molecule type" value="Genomic_DNA"/>
</dbReference>
<protein>
    <recommendedName>
        <fullName evidence="2">Ribosomal protein mS38 C-terminal domain-containing protein</fullName>
    </recommendedName>
</protein>
<feature type="domain" description="Ribosomal protein mS38 C-terminal" evidence="2">
    <location>
        <begin position="86"/>
        <end position="119"/>
    </location>
</feature>
<feature type="region of interest" description="Disordered" evidence="1">
    <location>
        <begin position="90"/>
        <end position="120"/>
    </location>
</feature>
<evidence type="ECO:0000313" key="4">
    <source>
        <dbReference type="Proteomes" id="UP000816034"/>
    </source>
</evidence>
<dbReference type="GeneID" id="68094803"/>
<feature type="compositionally biased region" description="Basic residues" evidence="1">
    <location>
        <begin position="91"/>
        <end position="120"/>
    </location>
</feature>
<comment type="caution">
    <text evidence="3">The sequence shown here is derived from an EMBL/GenBank/DDBJ whole genome shotgun (WGS) entry which is preliminary data.</text>
</comment>
<gene>
    <name evidence="3" type="ORF">C9374_002347</name>
</gene>
<organism evidence="3 4">
    <name type="scientific">Naegleria lovaniensis</name>
    <name type="common">Amoeba</name>
    <dbReference type="NCBI Taxonomy" id="51637"/>
    <lineage>
        <taxon>Eukaryota</taxon>
        <taxon>Discoba</taxon>
        <taxon>Heterolobosea</taxon>
        <taxon>Tetramitia</taxon>
        <taxon>Eutetramitia</taxon>
        <taxon>Vahlkampfiidae</taxon>
        <taxon>Naegleria</taxon>
    </lineage>
</organism>
<dbReference type="SMART" id="SM01155">
    <property type="entry name" value="DUF1713"/>
    <property type="match status" value="1"/>
</dbReference>
<dbReference type="InterPro" id="IPR013177">
    <property type="entry name" value="Ribosomal_mS38_C"/>
</dbReference>
<evidence type="ECO:0000256" key="1">
    <source>
        <dbReference type="SAM" id="MobiDB-lite"/>
    </source>
</evidence>
<keyword evidence="4" id="KW-1185">Reference proteome</keyword>
<evidence type="ECO:0000259" key="2">
    <source>
        <dbReference type="SMART" id="SM01155"/>
    </source>
</evidence>
<name>A0AA88KLE9_NAELO</name>
<sequence length="120" mass="13852">MNKLCARFTSLPAMRSVVSLARQPCFGARNSFSLGIMKPSIPVHAIKPMKRPNNIVALNFSESSNLVSGVIPKNKPVRPIIIDTFKMDSVKRKRHRKMKKHKYRKRLKKTRSLRKRLGKR</sequence>
<proteinExistence type="predicted"/>
<accession>A0AA88KLE9</accession>